<reference evidence="2" key="1">
    <citation type="submission" date="2014-09" db="EMBL/GenBank/DDBJ databases">
        <authorList>
            <person name="Magalhaes I.L.F."/>
            <person name="Oliveira U."/>
            <person name="Santos F.R."/>
            <person name="Vidigal T.H.D.A."/>
            <person name="Brescovit A.D."/>
            <person name="Santos A.J."/>
        </authorList>
    </citation>
    <scope>NUCLEOTIDE SEQUENCE</scope>
    <source>
        <tissue evidence="2">Shoot tissue taken approximately 20 cm above the soil surface</tissue>
    </source>
</reference>
<name>A0A0A9GK31_ARUDO</name>
<evidence type="ECO:0000313" key="2">
    <source>
        <dbReference type="EMBL" id="JAE24847.1"/>
    </source>
</evidence>
<reference evidence="2" key="2">
    <citation type="journal article" date="2015" name="Data Brief">
        <title>Shoot transcriptome of the giant reed, Arundo donax.</title>
        <authorList>
            <person name="Barrero R.A."/>
            <person name="Guerrero F.D."/>
            <person name="Moolhuijzen P."/>
            <person name="Goolsby J.A."/>
            <person name="Tidwell J."/>
            <person name="Bellgard S.E."/>
            <person name="Bellgard M.I."/>
        </authorList>
    </citation>
    <scope>NUCLEOTIDE SEQUENCE</scope>
    <source>
        <tissue evidence="2">Shoot tissue taken approximately 20 cm above the soil surface</tissue>
    </source>
</reference>
<evidence type="ECO:0000256" key="1">
    <source>
        <dbReference type="SAM" id="MobiDB-lite"/>
    </source>
</evidence>
<protein>
    <submittedName>
        <fullName evidence="2">Uncharacterized protein</fullName>
    </submittedName>
</protein>
<feature type="compositionally biased region" description="Low complexity" evidence="1">
    <location>
        <begin position="103"/>
        <end position="116"/>
    </location>
</feature>
<accession>A0A0A9GK31</accession>
<organism evidence="2">
    <name type="scientific">Arundo donax</name>
    <name type="common">Giant reed</name>
    <name type="synonym">Donax arundinaceus</name>
    <dbReference type="NCBI Taxonomy" id="35708"/>
    <lineage>
        <taxon>Eukaryota</taxon>
        <taxon>Viridiplantae</taxon>
        <taxon>Streptophyta</taxon>
        <taxon>Embryophyta</taxon>
        <taxon>Tracheophyta</taxon>
        <taxon>Spermatophyta</taxon>
        <taxon>Magnoliopsida</taxon>
        <taxon>Liliopsida</taxon>
        <taxon>Poales</taxon>
        <taxon>Poaceae</taxon>
        <taxon>PACMAD clade</taxon>
        <taxon>Arundinoideae</taxon>
        <taxon>Arundineae</taxon>
        <taxon>Arundo</taxon>
    </lineage>
</organism>
<feature type="region of interest" description="Disordered" evidence="1">
    <location>
        <begin position="91"/>
        <end position="142"/>
    </location>
</feature>
<dbReference type="EMBL" id="GBRH01173049">
    <property type="protein sequence ID" value="JAE24847.1"/>
    <property type="molecule type" value="Transcribed_RNA"/>
</dbReference>
<sequence length="166" mass="17563">MLATDPITCSSPAPWRNCDYSTWPSPRGSASRIMASASSSVSRSPWLTITCRSCSAGMDPLRASSNTSKHSTRRSSDCLARILRAATARNAARSMVPVPAPTPASSRNPRASASSTFWPRERSAVTSSPVAMRPSSSASNRSKISLHSSTCSCVSFSAMLVSLCCL</sequence>
<feature type="compositionally biased region" description="Polar residues" evidence="1">
    <location>
        <begin position="124"/>
        <end position="142"/>
    </location>
</feature>
<proteinExistence type="predicted"/>
<dbReference type="AlphaFoldDB" id="A0A0A9GK31"/>